<evidence type="ECO:0000313" key="4">
    <source>
        <dbReference type="Proteomes" id="UP000583929"/>
    </source>
</evidence>
<evidence type="ECO:0000313" key="1">
    <source>
        <dbReference type="EMBL" id="KAF4394243.1"/>
    </source>
</evidence>
<sequence length="54" mass="5955">VMGVAIGRWGSGICVAHSQTMLYENQWRNPYSHVIKVISSGKVGDSRANYGELM</sequence>
<evidence type="ECO:0000313" key="3">
    <source>
        <dbReference type="Proteomes" id="UP000525078"/>
    </source>
</evidence>
<evidence type="ECO:0000313" key="2">
    <source>
        <dbReference type="EMBL" id="KAF4404521.1"/>
    </source>
</evidence>
<dbReference type="EMBL" id="JAATIQ010000001">
    <property type="protein sequence ID" value="KAF4404521.1"/>
    <property type="molecule type" value="Genomic_DNA"/>
</dbReference>
<proteinExistence type="predicted"/>
<name>A0A7J6HFZ8_CANSA</name>
<gene>
    <name evidence="1" type="ORF">F8388_005877</name>
    <name evidence="2" type="ORF">G4B88_005907</name>
</gene>
<comment type="caution">
    <text evidence="1">The sequence shown here is derived from an EMBL/GenBank/DDBJ whole genome shotgun (WGS) entry which is preliminary data.</text>
</comment>
<dbReference type="AlphaFoldDB" id="A0A7J6HFZ8"/>
<protein>
    <submittedName>
        <fullName evidence="1">Uncharacterized protein</fullName>
    </submittedName>
</protein>
<accession>A0A7J6HFZ8</accession>
<feature type="non-terminal residue" evidence="1">
    <location>
        <position position="54"/>
    </location>
</feature>
<organism evidence="1 3">
    <name type="scientific">Cannabis sativa</name>
    <name type="common">Hemp</name>
    <name type="synonym">Marijuana</name>
    <dbReference type="NCBI Taxonomy" id="3483"/>
    <lineage>
        <taxon>Eukaryota</taxon>
        <taxon>Viridiplantae</taxon>
        <taxon>Streptophyta</taxon>
        <taxon>Embryophyta</taxon>
        <taxon>Tracheophyta</taxon>
        <taxon>Spermatophyta</taxon>
        <taxon>Magnoliopsida</taxon>
        <taxon>eudicotyledons</taxon>
        <taxon>Gunneridae</taxon>
        <taxon>Pentapetalae</taxon>
        <taxon>rosids</taxon>
        <taxon>fabids</taxon>
        <taxon>Rosales</taxon>
        <taxon>Cannabaceae</taxon>
        <taxon>Cannabis</taxon>
    </lineage>
</organism>
<reference evidence="3 4" key="1">
    <citation type="journal article" date="2020" name="bioRxiv">
        <title>Sequence and annotation of 42 cannabis genomes reveals extensive copy number variation in cannabinoid synthesis and pathogen resistance genes.</title>
        <authorList>
            <person name="Mckernan K.J."/>
            <person name="Helbert Y."/>
            <person name="Kane L.T."/>
            <person name="Ebling H."/>
            <person name="Zhang L."/>
            <person name="Liu B."/>
            <person name="Eaton Z."/>
            <person name="Mclaughlin S."/>
            <person name="Kingan S."/>
            <person name="Baybayan P."/>
            <person name="Concepcion G."/>
            <person name="Jordan M."/>
            <person name="Riva A."/>
            <person name="Barbazuk W."/>
            <person name="Harkins T."/>
        </authorList>
    </citation>
    <scope>NUCLEOTIDE SEQUENCE [LARGE SCALE GENOMIC DNA]</scope>
    <source>
        <strain evidence="3 4">cv. Jamaican Lion 4</strain>
        <strain evidence="2">Father</strain>
        <strain evidence="1">Mother</strain>
        <tissue evidence="1">Leaf</tissue>
    </source>
</reference>
<dbReference type="EMBL" id="JAATIP010000011">
    <property type="protein sequence ID" value="KAF4394243.1"/>
    <property type="molecule type" value="Genomic_DNA"/>
</dbReference>
<dbReference type="Proteomes" id="UP000583929">
    <property type="component" value="Unassembled WGS sequence"/>
</dbReference>
<keyword evidence="4" id="KW-1185">Reference proteome</keyword>
<dbReference type="Proteomes" id="UP000525078">
    <property type="component" value="Unassembled WGS sequence"/>
</dbReference>